<dbReference type="AlphaFoldDB" id="A0AAD6HS45"/>
<dbReference type="GO" id="GO:0004029">
    <property type="term" value="F:aldehyde dehydrogenase (NAD+) activity"/>
    <property type="evidence" value="ECO:0007669"/>
    <property type="project" value="TreeGrafter"/>
</dbReference>
<dbReference type="Proteomes" id="UP001215712">
    <property type="component" value="Unassembled WGS sequence"/>
</dbReference>
<dbReference type="InterPro" id="IPR036291">
    <property type="entry name" value="NAD(P)-bd_dom_sf"/>
</dbReference>
<dbReference type="EMBL" id="JAQJAN010000003">
    <property type="protein sequence ID" value="KAJ5733427.1"/>
    <property type="molecule type" value="Genomic_DNA"/>
</dbReference>
<sequence>MPNVLILGGTGYIGNAIAKSLVQSGNYKVWGTALTAEKAKQVTMNEILPVEVDITDPAALSQIIIDNSINVVVDVSSAYQQASSILEGVIQAATETQEYLRNECVISPKLGFMYASGAWVYGSPKTRVNDLAPVGSVISQDKSAAPVSWRPSYKQAILAARDKLVVAILRPHTIYRRGSWVFGTWWNPLAEAAKSGSKSPVKIPVDATARPGLVHVDDVAAGFYAAIDRIDGRLGEWPVFNILTETLPLTTFLDATKVAMGVDAPIKYTGPDGNPFFEALSLASNSDASRAKSVLEWSPKRTDILFNLPIYVEAWKASQ</sequence>
<dbReference type="InterPro" id="IPR001509">
    <property type="entry name" value="Epimerase_deHydtase"/>
</dbReference>
<evidence type="ECO:0000259" key="1">
    <source>
        <dbReference type="Pfam" id="PF01370"/>
    </source>
</evidence>
<reference evidence="2" key="2">
    <citation type="submission" date="2023-01" db="EMBL/GenBank/DDBJ databases">
        <authorList>
            <person name="Petersen C."/>
        </authorList>
    </citation>
    <scope>NUCLEOTIDE SEQUENCE</scope>
    <source>
        <strain evidence="2">IBT 17514</strain>
    </source>
</reference>
<dbReference type="InterPro" id="IPR051783">
    <property type="entry name" value="NAD(P)-dependent_oxidoreduct"/>
</dbReference>
<evidence type="ECO:0000313" key="3">
    <source>
        <dbReference type="Proteomes" id="UP001215712"/>
    </source>
</evidence>
<organism evidence="2 3">
    <name type="scientific">Penicillium malachiteum</name>
    <dbReference type="NCBI Taxonomy" id="1324776"/>
    <lineage>
        <taxon>Eukaryota</taxon>
        <taxon>Fungi</taxon>
        <taxon>Dikarya</taxon>
        <taxon>Ascomycota</taxon>
        <taxon>Pezizomycotina</taxon>
        <taxon>Eurotiomycetes</taxon>
        <taxon>Eurotiomycetidae</taxon>
        <taxon>Eurotiales</taxon>
        <taxon>Aspergillaceae</taxon>
        <taxon>Penicillium</taxon>
    </lineage>
</organism>
<evidence type="ECO:0000313" key="2">
    <source>
        <dbReference type="EMBL" id="KAJ5733427.1"/>
    </source>
</evidence>
<comment type="caution">
    <text evidence="2">The sequence shown here is derived from an EMBL/GenBank/DDBJ whole genome shotgun (WGS) entry which is preliminary data.</text>
</comment>
<accession>A0AAD6HS45</accession>
<name>A0AAD6HS45_9EURO</name>
<dbReference type="GO" id="GO:0005737">
    <property type="term" value="C:cytoplasm"/>
    <property type="evidence" value="ECO:0007669"/>
    <property type="project" value="TreeGrafter"/>
</dbReference>
<proteinExistence type="predicted"/>
<dbReference type="SUPFAM" id="SSF51735">
    <property type="entry name" value="NAD(P)-binding Rossmann-fold domains"/>
    <property type="match status" value="1"/>
</dbReference>
<feature type="domain" description="NAD-dependent epimerase/dehydratase" evidence="1">
    <location>
        <begin position="4"/>
        <end position="232"/>
    </location>
</feature>
<dbReference type="Gene3D" id="3.40.50.720">
    <property type="entry name" value="NAD(P)-binding Rossmann-like Domain"/>
    <property type="match status" value="1"/>
</dbReference>
<reference evidence="2" key="1">
    <citation type="journal article" date="2023" name="IMA Fungus">
        <title>Comparative genomic study of the Penicillium genus elucidates a diverse pangenome and 15 lateral gene transfer events.</title>
        <authorList>
            <person name="Petersen C."/>
            <person name="Sorensen T."/>
            <person name="Nielsen M.R."/>
            <person name="Sondergaard T.E."/>
            <person name="Sorensen J.L."/>
            <person name="Fitzpatrick D.A."/>
            <person name="Frisvad J.C."/>
            <person name="Nielsen K.L."/>
        </authorList>
    </citation>
    <scope>NUCLEOTIDE SEQUENCE</scope>
    <source>
        <strain evidence="2">IBT 17514</strain>
    </source>
</reference>
<dbReference type="Pfam" id="PF01370">
    <property type="entry name" value="Epimerase"/>
    <property type="match status" value="1"/>
</dbReference>
<dbReference type="PANTHER" id="PTHR48079:SF3">
    <property type="entry name" value="NAD-DEPENDENT EPIMERASE_DEHYDRATASE DOMAIN-CONTAINING PROTEIN"/>
    <property type="match status" value="1"/>
</dbReference>
<gene>
    <name evidence="2" type="ORF">N7493_002213</name>
</gene>
<protein>
    <recommendedName>
        <fullName evidence="1">NAD-dependent epimerase/dehydratase domain-containing protein</fullName>
    </recommendedName>
</protein>
<dbReference type="PANTHER" id="PTHR48079">
    <property type="entry name" value="PROTEIN YEEZ"/>
    <property type="match status" value="1"/>
</dbReference>
<keyword evidence="3" id="KW-1185">Reference proteome</keyword>